<feature type="transmembrane region" description="Helical" evidence="6">
    <location>
        <begin position="182"/>
        <end position="202"/>
    </location>
</feature>
<dbReference type="Pfam" id="PF07690">
    <property type="entry name" value="MFS_1"/>
    <property type="match status" value="1"/>
</dbReference>
<protein>
    <recommendedName>
        <fullName evidence="7">Major facilitator superfamily (MFS) profile domain-containing protein</fullName>
    </recommendedName>
</protein>
<evidence type="ECO:0000256" key="1">
    <source>
        <dbReference type="ARBA" id="ARBA00004141"/>
    </source>
</evidence>
<evidence type="ECO:0000313" key="8">
    <source>
        <dbReference type="EMBL" id="RDW59151.1"/>
    </source>
</evidence>
<feature type="transmembrane region" description="Helical" evidence="6">
    <location>
        <begin position="56"/>
        <end position="72"/>
    </location>
</feature>
<evidence type="ECO:0000313" key="9">
    <source>
        <dbReference type="Proteomes" id="UP000256328"/>
    </source>
</evidence>
<name>A0A3D8QBP6_9HELO</name>
<feature type="transmembrane region" description="Helical" evidence="6">
    <location>
        <begin position="350"/>
        <end position="373"/>
    </location>
</feature>
<dbReference type="GO" id="GO:0005886">
    <property type="term" value="C:plasma membrane"/>
    <property type="evidence" value="ECO:0007669"/>
    <property type="project" value="TreeGrafter"/>
</dbReference>
<evidence type="ECO:0000256" key="5">
    <source>
        <dbReference type="SAM" id="MobiDB-lite"/>
    </source>
</evidence>
<keyword evidence="9" id="KW-1185">Reference proteome</keyword>
<dbReference type="AlphaFoldDB" id="A0A3D8QBP6"/>
<feature type="transmembrane region" description="Helical" evidence="6">
    <location>
        <begin position="459"/>
        <end position="477"/>
    </location>
</feature>
<feature type="transmembrane region" description="Helical" evidence="6">
    <location>
        <begin position="425"/>
        <end position="447"/>
    </location>
</feature>
<dbReference type="PANTHER" id="PTHR23502">
    <property type="entry name" value="MAJOR FACILITATOR SUPERFAMILY"/>
    <property type="match status" value="1"/>
</dbReference>
<feature type="transmembrane region" description="Helical" evidence="6">
    <location>
        <begin position="214"/>
        <end position="231"/>
    </location>
</feature>
<reference evidence="8 9" key="1">
    <citation type="journal article" date="2018" name="IMA Fungus">
        <title>IMA Genome-F 9: Draft genome sequence of Annulohypoxylon stygium, Aspergillus mulundensis, Berkeleyomyces basicola (syn. Thielaviopsis basicola), Ceratocystis smalleyi, two Cercospora beticola strains, Coleophoma cylindrospora, Fusarium fracticaudum, Phialophora cf. hyalina, and Morchella septimelata.</title>
        <authorList>
            <person name="Wingfield B.D."/>
            <person name="Bills G.F."/>
            <person name="Dong Y."/>
            <person name="Huang W."/>
            <person name="Nel W.J."/>
            <person name="Swalarsk-Parry B.S."/>
            <person name="Vaghefi N."/>
            <person name="Wilken P.M."/>
            <person name="An Z."/>
            <person name="de Beer Z.W."/>
            <person name="De Vos L."/>
            <person name="Chen L."/>
            <person name="Duong T.A."/>
            <person name="Gao Y."/>
            <person name="Hammerbacher A."/>
            <person name="Kikkert J.R."/>
            <person name="Li Y."/>
            <person name="Li H."/>
            <person name="Li K."/>
            <person name="Li Q."/>
            <person name="Liu X."/>
            <person name="Ma X."/>
            <person name="Naidoo K."/>
            <person name="Pethybridge S.J."/>
            <person name="Sun J."/>
            <person name="Steenkamp E.T."/>
            <person name="van der Nest M.A."/>
            <person name="van Wyk S."/>
            <person name="Wingfield M.J."/>
            <person name="Xiong C."/>
            <person name="Yue Q."/>
            <person name="Zhang X."/>
        </authorList>
    </citation>
    <scope>NUCLEOTIDE SEQUENCE [LARGE SCALE GENOMIC DNA]</scope>
    <source>
        <strain evidence="8 9">BP5796</strain>
    </source>
</reference>
<dbReference type="PANTHER" id="PTHR23502:SF181">
    <property type="entry name" value="MAJOR FACILITATOR SUPERFAMILY (MFS) PROFILE DOMAIN-CONTAINING PROTEIN"/>
    <property type="match status" value="1"/>
</dbReference>
<evidence type="ECO:0000256" key="2">
    <source>
        <dbReference type="ARBA" id="ARBA00022692"/>
    </source>
</evidence>
<evidence type="ECO:0000259" key="7">
    <source>
        <dbReference type="PROSITE" id="PS50850"/>
    </source>
</evidence>
<evidence type="ECO:0000256" key="6">
    <source>
        <dbReference type="SAM" id="Phobius"/>
    </source>
</evidence>
<dbReference type="SUPFAM" id="SSF103473">
    <property type="entry name" value="MFS general substrate transporter"/>
    <property type="match status" value="1"/>
</dbReference>
<dbReference type="EMBL" id="PDLN01000020">
    <property type="protein sequence ID" value="RDW59151.1"/>
    <property type="molecule type" value="Genomic_DNA"/>
</dbReference>
<proteinExistence type="predicted"/>
<feature type="region of interest" description="Disordered" evidence="5">
    <location>
        <begin position="242"/>
        <end position="261"/>
    </location>
</feature>
<dbReference type="Proteomes" id="UP000256328">
    <property type="component" value="Unassembled WGS sequence"/>
</dbReference>
<dbReference type="InterPro" id="IPR036259">
    <property type="entry name" value="MFS_trans_sf"/>
</dbReference>
<evidence type="ECO:0000256" key="3">
    <source>
        <dbReference type="ARBA" id="ARBA00022989"/>
    </source>
</evidence>
<keyword evidence="3 6" id="KW-1133">Transmembrane helix</keyword>
<organism evidence="8 9">
    <name type="scientific">Coleophoma crateriformis</name>
    <dbReference type="NCBI Taxonomy" id="565419"/>
    <lineage>
        <taxon>Eukaryota</taxon>
        <taxon>Fungi</taxon>
        <taxon>Dikarya</taxon>
        <taxon>Ascomycota</taxon>
        <taxon>Pezizomycotina</taxon>
        <taxon>Leotiomycetes</taxon>
        <taxon>Helotiales</taxon>
        <taxon>Dermateaceae</taxon>
        <taxon>Coleophoma</taxon>
    </lineage>
</organism>
<keyword evidence="2 6" id="KW-0812">Transmembrane</keyword>
<feature type="domain" description="Major facilitator superfamily (MFS) profile" evidence="7">
    <location>
        <begin position="57"/>
        <end position="514"/>
    </location>
</feature>
<feature type="transmembrane region" description="Helical" evidence="6">
    <location>
        <begin position="147"/>
        <end position="170"/>
    </location>
</feature>
<feature type="transmembrane region" description="Helical" evidence="6">
    <location>
        <begin position="84"/>
        <end position="111"/>
    </location>
</feature>
<evidence type="ECO:0000256" key="4">
    <source>
        <dbReference type="ARBA" id="ARBA00023136"/>
    </source>
</evidence>
<comment type="subcellular location">
    <subcellularLocation>
        <location evidence="1">Membrane</location>
        <topology evidence="1">Multi-pass membrane protein</topology>
    </subcellularLocation>
</comment>
<feature type="transmembrane region" description="Helical" evidence="6">
    <location>
        <begin position="308"/>
        <end position="330"/>
    </location>
</feature>
<accession>A0A3D8QBP6</accession>
<dbReference type="PROSITE" id="PS50850">
    <property type="entry name" value="MFS"/>
    <property type="match status" value="1"/>
</dbReference>
<dbReference type="InterPro" id="IPR020846">
    <property type="entry name" value="MFS_dom"/>
</dbReference>
<feature type="transmembrane region" description="Helical" evidence="6">
    <location>
        <begin position="489"/>
        <end position="509"/>
    </location>
</feature>
<dbReference type="Gene3D" id="1.20.1250.20">
    <property type="entry name" value="MFS general substrate transporter like domains"/>
    <property type="match status" value="1"/>
</dbReference>
<feature type="transmembrane region" description="Helical" evidence="6">
    <location>
        <begin position="394"/>
        <end position="413"/>
    </location>
</feature>
<comment type="caution">
    <text evidence="8">The sequence shown here is derived from an EMBL/GenBank/DDBJ whole genome shotgun (WGS) entry which is preliminary data.</text>
</comment>
<sequence>MKFKTAKELDRTEGTVELVSANNEKQHLGTSAIVLVPQPSQDVNDPLRWPQYKKHLAFSCILLFTFLNNFTFDGPSAGFQNIAIYFNITINQVSGLLSWLVLALGLSNFFWIPTAAYFGKRPSFLVACSTVFACAIWGAKAKSFNSLLASTVVGGFGGGASEAVGAAMVNDLYFLHERGKMMGIYMLAISWGSSFGPLVGGFLIENLGWQWQKWLSAILVGINLVLIFFFLPETRWNRVEETSTVQSGDEKSPNGSVKEPATVETVSEAILSNQTYGTRNSFLQELNPWSGLDKKANLLNLFLKPFPLIVYPACTFALLAYSIALAPTVMVNIVSSPILESPPYLFGSGIVGLTNVAGIVGQLGGFLLGGPLTDVYATYRASRNNGIFLPESRLPLLIVPSLIVVAGQLLFGFGVQHTLHWATLYVSYGMISVGLTAIATISMTYVVESYYVVSQDCLELVNGLKNVIAFGFVYATVPWTTHEGYAKTFGELSGVFCAIMLLAVPLFFWGPKIRHYTSTNWRLISVD</sequence>
<dbReference type="OrthoDB" id="5215911at2759"/>
<dbReference type="GO" id="GO:0022857">
    <property type="term" value="F:transmembrane transporter activity"/>
    <property type="evidence" value="ECO:0007669"/>
    <property type="project" value="InterPro"/>
</dbReference>
<keyword evidence="4 6" id="KW-0472">Membrane</keyword>
<dbReference type="InterPro" id="IPR011701">
    <property type="entry name" value="MFS"/>
</dbReference>
<gene>
    <name evidence="8" type="ORF">BP5796_12075</name>
</gene>